<dbReference type="InterPro" id="IPR042208">
    <property type="entry name" value="D-ser_dehydrat-like_sf"/>
</dbReference>
<dbReference type="InterPro" id="IPR001608">
    <property type="entry name" value="Ala_racemase_N"/>
</dbReference>
<proteinExistence type="inferred from homology"/>
<dbReference type="Pfam" id="PF01168">
    <property type="entry name" value="Ala_racemase_N"/>
    <property type="match status" value="1"/>
</dbReference>
<dbReference type="SMART" id="SM01119">
    <property type="entry name" value="D-ser_dehydrat"/>
    <property type="match status" value="1"/>
</dbReference>
<evidence type="ECO:0000259" key="3">
    <source>
        <dbReference type="SMART" id="SM01119"/>
    </source>
</evidence>
<dbReference type="PANTHER" id="PTHR28004:SF2">
    <property type="entry name" value="D-SERINE DEHYDRATASE"/>
    <property type="match status" value="1"/>
</dbReference>
<comment type="caution">
    <text evidence="4">The sequence shown here is derived from an EMBL/GenBank/DDBJ whole genome shotgun (WGS) entry which is preliminary data.</text>
</comment>
<dbReference type="InterPro" id="IPR029066">
    <property type="entry name" value="PLP-binding_barrel"/>
</dbReference>
<sequence>MNCYDIRKTEEIISPSLIYYLDIIRSNIQKAIEEAGSAERLWPHVKSHKSIDMLKLQMKYGIVKFKAATVAEAEMAAQAGAERIILAYPLIGPNIGRYVKLAKAYPNSCFYAIGDDVKQLEFLSDKCMKNGYRMPVLVDVNMGMNRTGVTIDKLEAFYRIVNTFPGICMKGFHCYDGNHNNKDIIVRNAEVAEVDRQVETVLKHLRQDGIECGLVVAGGTPSFPCHAEITDWYLSPGTAFITDAGYYINLPDLGFIPGAAVMTRVISHPAPGLFATDLGYKGIASDPVVQRGYIVGMEEAVPVIHSEEHWVFKMEDASKIPEIGTCLYVIPTHICPTSALYPEILLVKNGEVINTWKVTARNRKLSY</sequence>
<feature type="domain" description="D-serine dehydratase-like" evidence="3">
    <location>
        <begin position="258"/>
        <end position="348"/>
    </location>
</feature>
<dbReference type="GO" id="GO:0008721">
    <property type="term" value="F:D-serine ammonia-lyase activity"/>
    <property type="evidence" value="ECO:0007669"/>
    <property type="project" value="TreeGrafter"/>
</dbReference>
<evidence type="ECO:0000313" key="4">
    <source>
        <dbReference type="EMBL" id="PJJ27494.1"/>
    </source>
</evidence>
<dbReference type="InterPro" id="IPR051466">
    <property type="entry name" value="D-amino_acid_metab_enzyme"/>
</dbReference>
<gene>
    <name evidence="4" type="ORF">H171_0963</name>
</gene>
<evidence type="ECO:0000256" key="2">
    <source>
        <dbReference type="ARBA" id="ARBA00023239"/>
    </source>
</evidence>
<accession>A0A2M8Z213</accession>
<dbReference type="Gene3D" id="2.40.37.20">
    <property type="entry name" value="D-serine dehydratase-like domain"/>
    <property type="match status" value="1"/>
</dbReference>
<keyword evidence="2" id="KW-0456">Lyase</keyword>
<dbReference type="InterPro" id="IPR026956">
    <property type="entry name" value="D-ser_dehydrat-like_dom"/>
</dbReference>
<dbReference type="CDD" id="cd06821">
    <property type="entry name" value="PLPDE_III_D-TA"/>
    <property type="match status" value="1"/>
</dbReference>
<dbReference type="PANTHER" id="PTHR28004">
    <property type="entry name" value="ZGC:162816-RELATED"/>
    <property type="match status" value="1"/>
</dbReference>
<dbReference type="AlphaFoldDB" id="A0A2M8Z213"/>
<protein>
    <submittedName>
        <fullName evidence="4">D-serine deaminase-like pyridoxal phosphate-dependent protein</fullName>
    </submittedName>
</protein>
<reference evidence="4 5" key="1">
    <citation type="submission" date="2017-11" db="EMBL/GenBank/DDBJ databases">
        <title>Understudied soil microbes with underappreciated capabilities: Untangling the Clostridium saccharolyticum group.</title>
        <authorList>
            <person name="Leschine S."/>
        </authorList>
    </citation>
    <scope>NUCLEOTIDE SEQUENCE [LARGE SCALE GENOMIC DNA]</scope>
    <source>
        <strain evidence="4 5">18A</strain>
    </source>
</reference>
<dbReference type="SUPFAM" id="SSF51419">
    <property type="entry name" value="PLP-binding barrel"/>
    <property type="match status" value="1"/>
</dbReference>
<organism evidence="4 5">
    <name type="scientific">[Clostridium] celerecrescens 18A</name>
    <dbReference type="NCBI Taxonomy" id="1286362"/>
    <lineage>
        <taxon>Bacteria</taxon>
        <taxon>Bacillati</taxon>
        <taxon>Bacillota</taxon>
        <taxon>Clostridia</taxon>
        <taxon>Lachnospirales</taxon>
        <taxon>Lachnospiraceae</taxon>
        <taxon>Lacrimispora</taxon>
    </lineage>
</organism>
<evidence type="ECO:0000256" key="1">
    <source>
        <dbReference type="ARBA" id="ARBA00005323"/>
    </source>
</evidence>
<dbReference type="GO" id="GO:0036088">
    <property type="term" value="P:D-serine catabolic process"/>
    <property type="evidence" value="ECO:0007669"/>
    <property type="project" value="TreeGrafter"/>
</dbReference>
<dbReference type="Proteomes" id="UP000231092">
    <property type="component" value="Unassembled WGS sequence"/>
</dbReference>
<dbReference type="Gene3D" id="3.20.20.10">
    <property type="entry name" value="Alanine racemase"/>
    <property type="match status" value="1"/>
</dbReference>
<comment type="similarity">
    <text evidence="1">Belongs to the DSD1 family.</text>
</comment>
<dbReference type="Pfam" id="PF14031">
    <property type="entry name" value="D-ser_dehydrat"/>
    <property type="match status" value="1"/>
</dbReference>
<dbReference type="EMBL" id="PGET01000001">
    <property type="protein sequence ID" value="PJJ27494.1"/>
    <property type="molecule type" value="Genomic_DNA"/>
</dbReference>
<name>A0A2M8Z213_9FIRM</name>
<evidence type="ECO:0000313" key="5">
    <source>
        <dbReference type="Proteomes" id="UP000231092"/>
    </source>
</evidence>